<evidence type="ECO:0000313" key="2">
    <source>
        <dbReference type="EMBL" id="PAV22775.1"/>
    </source>
</evidence>
<feature type="compositionally biased region" description="Basic and acidic residues" evidence="1">
    <location>
        <begin position="536"/>
        <end position="557"/>
    </location>
</feature>
<accession>A0A286UTI1</accession>
<feature type="compositionally biased region" description="Basic and acidic residues" evidence="1">
    <location>
        <begin position="593"/>
        <end position="604"/>
    </location>
</feature>
<feature type="compositionally biased region" description="Polar residues" evidence="1">
    <location>
        <begin position="500"/>
        <end position="513"/>
    </location>
</feature>
<reference evidence="2 3" key="1">
    <citation type="journal article" date="2017" name="Mol. Ecol.">
        <title>Comparative and population genomic landscape of Phellinus noxius: A hypervariable fungus causing root rot in trees.</title>
        <authorList>
            <person name="Chung C.L."/>
            <person name="Lee T.J."/>
            <person name="Akiba M."/>
            <person name="Lee H.H."/>
            <person name="Kuo T.H."/>
            <person name="Liu D."/>
            <person name="Ke H.M."/>
            <person name="Yokoi T."/>
            <person name="Roa M.B."/>
            <person name="Lu M.J."/>
            <person name="Chang Y.Y."/>
            <person name="Ann P.J."/>
            <person name="Tsai J.N."/>
            <person name="Chen C.Y."/>
            <person name="Tzean S.S."/>
            <person name="Ota Y."/>
            <person name="Hattori T."/>
            <person name="Sahashi N."/>
            <person name="Liou R.F."/>
            <person name="Kikuchi T."/>
            <person name="Tsai I.J."/>
        </authorList>
    </citation>
    <scope>NUCLEOTIDE SEQUENCE [LARGE SCALE GENOMIC DNA]</scope>
    <source>
        <strain evidence="2 3">FFPRI411160</strain>
    </source>
</reference>
<dbReference type="Proteomes" id="UP000217199">
    <property type="component" value="Unassembled WGS sequence"/>
</dbReference>
<evidence type="ECO:0000313" key="3">
    <source>
        <dbReference type="Proteomes" id="UP000217199"/>
    </source>
</evidence>
<gene>
    <name evidence="2" type="ORF">PNOK_0273200</name>
</gene>
<feature type="compositionally biased region" description="Basic and acidic residues" evidence="1">
    <location>
        <begin position="352"/>
        <end position="364"/>
    </location>
</feature>
<sequence length="604" mass="68352">MSLESILNKSPRRKGRPRDDEAQPSTRGISAYDRKTLPANEFVHGVYYQENLLDQLLLRAKEKTQKVKIREEDWDLSAAMDVRILEKTTCTCLPRVLNSEKDVQTILQSKLLAPALLGIAVERAVKSADGYLNRSSLGEPPFISSGPCFTHFPIPDAVLIDSPVPSKGKLKKKWWLERTKCVLEYKTPGVMSKVVVACKYNKGSSASQDKKDRTAIFEKAAVQINSQMHAFKTEYGILSSYNHTIFCYRKKVKGLGVLIYSKAYEYNEITPLHIFAWFLQCLEKSEDFKSESVDIEHVQPTLDSNDKKEEKNPKPKVNLVNIFELDPEDTLSSSDDKTVKDFSSSDCSIPSSDERVATSREKIVTRSQGKTKTQDREKTKTRDQPKTKTRNQRKARTQSHHSDDEEDNLTSNVDSINDPPPASITPSELGSGDEGDIALNSKGKGVEMGDMESFQRSRSTRITRRTTRGFSHGESPSYNTYIIDLKFKVTKNGGIDVSRLASSSAEGSTSRLKTTQEREKTTLDSMGPRRSKTYRKKDVSQHAKSEKVVGKQKESQRRSKKSYGEDDSGEETEDEEEDLGDKNRLYLRRKGTKRWETKNRVDNI</sequence>
<feature type="compositionally biased region" description="Basic residues" evidence="1">
    <location>
        <begin position="387"/>
        <end position="399"/>
    </location>
</feature>
<protein>
    <submittedName>
        <fullName evidence="2">Uncharacterized protein</fullName>
    </submittedName>
</protein>
<name>A0A286UTI1_9AGAM</name>
<feature type="compositionally biased region" description="Acidic residues" evidence="1">
    <location>
        <begin position="565"/>
        <end position="579"/>
    </location>
</feature>
<feature type="region of interest" description="Disordered" evidence="1">
    <location>
        <begin position="500"/>
        <end position="604"/>
    </location>
</feature>
<dbReference type="AlphaFoldDB" id="A0A286UTI1"/>
<proteinExistence type="predicted"/>
<feature type="region of interest" description="Disordered" evidence="1">
    <location>
        <begin position="1"/>
        <end position="30"/>
    </location>
</feature>
<evidence type="ECO:0000256" key="1">
    <source>
        <dbReference type="SAM" id="MobiDB-lite"/>
    </source>
</evidence>
<comment type="caution">
    <text evidence="2">The sequence shown here is derived from an EMBL/GenBank/DDBJ whole genome shotgun (WGS) entry which is preliminary data.</text>
</comment>
<dbReference type="EMBL" id="NBII01000002">
    <property type="protein sequence ID" value="PAV22775.1"/>
    <property type="molecule type" value="Genomic_DNA"/>
</dbReference>
<dbReference type="InParanoid" id="A0A286UTI1"/>
<feature type="compositionally biased region" description="Basic and acidic residues" evidence="1">
    <location>
        <begin position="372"/>
        <end position="386"/>
    </location>
</feature>
<feature type="compositionally biased region" description="Low complexity" evidence="1">
    <location>
        <begin position="341"/>
        <end position="351"/>
    </location>
</feature>
<organism evidence="2 3">
    <name type="scientific">Pyrrhoderma noxium</name>
    <dbReference type="NCBI Taxonomy" id="2282107"/>
    <lineage>
        <taxon>Eukaryota</taxon>
        <taxon>Fungi</taxon>
        <taxon>Dikarya</taxon>
        <taxon>Basidiomycota</taxon>
        <taxon>Agaricomycotina</taxon>
        <taxon>Agaricomycetes</taxon>
        <taxon>Hymenochaetales</taxon>
        <taxon>Hymenochaetaceae</taxon>
        <taxon>Pyrrhoderma</taxon>
    </lineage>
</organism>
<feature type="region of interest" description="Disordered" evidence="1">
    <location>
        <begin position="328"/>
        <end position="474"/>
    </location>
</feature>
<keyword evidence="3" id="KW-1185">Reference proteome</keyword>
<feature type="compositionally biased region" description="Basic residues" evidence="1">
    <location>
        <begin position="458"/>
        <end position="467"/>
    </location>
</feature>